<reference evidence="1" key="1">
    <citation type="submission" date="2023-08" db="EMBL/GenBank/DDBJ databases">
        <title>A de novo genome assembly of Solanum verrucosum Schlechtendal, a Mexican diploid species geographically isolated from the other diploid A-genome species in potato relatives.</title>
        <authorList>
            <person name="Hosaka K."/>
        </authorList>
    </citation>
    <scope>NUCLEOTIDE SEQUENCE</scope>
    <source>
        <tissue evidence="1">Young leaves</tissue>
    </source>
</reference>
<dbReference type="AlphaFoldDB" id="A0AAF0V354"/>
<evidence type="ECO:0000313" key="2">
    <source>
        <dbReference type="Proteomes" id="UP001234989"/>
    </source>
</evidence>
<dbReference type="GO" id="GO:0003972">
    <property type="term" value="F:RNA ligase (ATP) activity"/>
    <property type="evidence" value="ECO:0007669"/>
    <property type="project" value="InterPro"/>
</dbReference>
<protein>
    <submittedName>
        <fullName evidence="1">Uncharacterized protein</fullName>
    </submittedName>
</protein>
<dbReference type="InterPro" id="IPR038837">
    <property type="entry name" value="tRNA_ligase_1"/>
</dbReference>
<proteinExistence type="predicted"/>
<dbReference type="EMBL" id="CP133622">
    <property type="protein sequence ID" value="WMV56324.1"/>
    <property type="molecule type" value="Genomic_DNA"/>
</dbReference>
<evidence type="ECO:0000313" key="1">
    <source>
        <dbReference type="EMBL" id="WMV56324.1"/>
    </source>
</evidence>
<dbReference type="Proteomes" id="UP001234989">
    <property type="component" value="Chromosome 11"/>
</dbReference>
<keyword evidence="2" id="KW-1185">Reference proteome</keyword>
<dbReference type="PANTHER" id="PTHR35460">
    <property type="entry name" value="TRNA LIGASE 1"/>
    <property type="match status" value="1"/>
</dbReference>
<gene>
    <name evidence="1" type="ORF">MTR67_049709</name>
</gene>
<accession>A0AAF0V354</accession>
<name>A0AAF0V354_SOLVR</name>
<sequence>MHFHQSSLDLLLLPTPSHCLSKSKVVLGITQLTPTVVTAVTELGSGKPNFYSTPDVIAFCREWRLPTNHVWLLSTRYAFKCVLVSFLLWKILASQLIQPAIGFMTFSLAVKVQQYGTDLWQEYCKEVNRTLKVI</sequence>
<dbReference type="GO" id="GO:0006388">
    <property type="term" value="P:tRNA splicing, via endonucleolytic cleavage and ligation"/>
    <property type="evidence" value="ECO:0007669"/>
    <property type="project" value="InterPro"/>
</dbReference>
<dbReference type="PANTHER" id="PTHR35460:SF1">
    <property type="entry name" value="TRNA LIGASE 1"/>
    <property type="match status" value="1"/>
</dbReference>
<organism evidence="1 2">
    <name type="scientific">Solanum verrucosum</name>
    <dbReference type="NCBI Taxonomy" id="315347"/>
    <lineage>
        <taxon>Eukaryota</taxon>
        <taxon>Viridiplantae</taxon>
        <taxon>Streptophyta</taxon>
        <taxon>Embryophyta</taxon>
        <taxon>Tracheophyta</taxon>
        <taxon>Spermatophyta</taxon>
        <taxon>Magnoliopsida</taxon>
        <taxon>eudicotyledons</taxon>
        <taxon>Gunneridae</taxon>
        <taxon>Pentapetalae</taxon>
        <taxon>asterids</taxon>
        <taxon>lamiids</taxon>
        <taxon>Solanales</taxon>
        <taxon>Solanaceae</taxon>
        <taxon>Solanoideae</taxon>
        <taxon>Solaneae</taxon>
        <taxon>Solanum</taxon>
    </lineage>
</organism>